<evidence type="ECO:0000256" key="2">
    <source>
        <dbReference type="ARBA" id="ARBA00044129"/>
    </source>
</evidence>
<evidence type="ECO:0000256" key="1">
    <source>
        <dbReference type="ARBA" id="ARBA00008563"/>
    </source>
</evidence>
<protein>
    <recommendedName>
        <fullName evidence="2">Large ribosomal subunit protein bL21m</fullName>
    </recommendedName>
</protein>
<keyword evidence="4" id="KW-1185">Reference proteome</keyword>
<dbReference type="InterPro" id="IPR036164">
    <property type="entry name" value="bL21-like_sf"/>
</dbReference>
<dbReference type="InterPro" id="IPR028909">
    <property type="entry name" value="bL21-like"/>
</dbReference>
<evidence type="ECO:0000313" key="3">
    <source>
        <dbReference type="EMBL" id="KAJ8101298.1"/>
    </source>
</evidence>
<keyword evidence="3" id="KW-0687">Ribonucleoprotein</keyword>
<dbReference type="SUPFAM" id="SSF141091">
    <property type="entry name" value="L21p-like"/>
    <property type="match status" value="1"/>
</dbReference>
<sequence>MVTPLYATTRIHKNSLLVTVGDVVTLPYRLKDVVVGDIIRLTQIETLGSRQFTWKGDPYIDERAVVKARVVEHTKEPMRVKIRTKRRNRRVKQIKSKHHYTVIVISEIGIDPAHEIQE</sequence>
<evidence type="ECO:0000313" key="4">
    <source>
        <dbReference type="Proteomes" id="UP001217417"/>
    </source>
</evidence>
<dbReference type="PANTHER" id="PTHR21349">
    <property type="entry name" value="50S RIBOSOMAL PROTEIN L21"/>
    <property type="match status" value="1"/>
</dbReference>
<organism evidence="3 4">
    <name type="scientific">Lipomyces tetrasporus</name>
    <dbReference type="NCBI Taxonomy" id="54092"/>
    <lineage>
        <taxon>Eukaryota</taxon>
        <taxon>Fungi</taxon>
        <taxon>Dikarya</taxon>
        <taxon>Ascomycota</taxon>
        <taxon>Saccharomycotina</taxon>
        <taxon>Lipomycetes</taxon>
        <taxon>Lipomycetales</taxon>
        <taxon>Lipomycetaceae</taxon>
        <taxon>Lipomyces</taxon>
    </lineage>
</organism>
<proteinExistence type="inferred from homology"/>
<comment type="caution">
    <text evidence="3">The sequence shown here is derived from an EMBL/GenBank/DDBJ whole genome shotgun (WGS) entry which is preliminary data.</text>
</comment>
<dbReference type="GO" id="GO:0005762">
    <property type="term" value="C:mitochondrial large ribosomal subunit"/>
    <property type="evidence" value="ECO:0007669"/>
    <property type="project" value="TreeGrafter"/>
</dbReference>
<dbReference type="GeneID" id="80880154"/>
<dbReference type="Proteomes" id="UP001217417">
    <property type="component" value="Unassembled WGS sequence"/>
</dbReference>
<dbReference type="GO" id="GO:0003735">
    <property type="term" value="F:structural constituent of ribosome"/>
    <property type="evidence" value="ECO:0007669"/>
    <property type="project" value="TreeGrafter"/>
</dbReference>
<gene>
    <name evidence="3" type="ORF">POJ06DRAFT_195291</name>
</gene>
<dbReference type="PANTHER" id="PTHR21349:SF0">
    <property type="entry name" value="LARGE RIBOSOMAL SUBUNIT PROTEIN BL21M"/>
    <property type="match status" value="1"/>
</dbReference>
<dbReference type="AlphaFoldDB" id="A0AAD7QU25"/>
<name>A0AAD7QU25_9ASCO</name>
<comment type="similarity">
    <text evidence="1">Belongs to the bacterial ribosomal protein bL21 family.</text>
</comment>
<keyword evidence="3" id="KW-0689">Ribosomal protein</keyword>
<dbReference type="RefSeq" id="XP_056044748.1">
    <property type="nucleotide sequence ID" value="XM_056184988.1"/>
</dbReference>
<dbReference type="Pfam" id="PF00829">
    <property type="entry name" value="Ribosomal_L21p"/>
    <property type="match status" value="1"/>
</dbReference>
<reference evidence="3" key="1">
    <citation type="submission" date="2023-03" db="EMBL/GenBank/DDBJ databases">
        <title>Near-Complete genome sequence of Lipomyces tetrasporous NRRL Y-64009, an oleaginous yeast capable of growing on lignocellulosic hydrolysates.</title>
        <authorList>
            <consortium name="Lawrence Berkeley National Laboratory"/>
            <person name="Jagtap S.S."/>
            <person name="Liu J.-J."/>
            <person name="Walukiewicz H.E."/>
            <person name="Pangilinan J."/>
            <person name="Lipzen A."/>
            <person name="Ahrendt S."/>
            <person name="Koriabine M."/>
            <person name="Cobaugh K."/>
            <person name="Salamov A."/>
            <person name="Yoshinaga Y."/>
            <person name="Ng V."/>
            <person name="Daum C."/>
            <person name="Grigoriev I.V."/>
            <person name="Slininger P.J."/>
            <person name="Dien B.S."/>
            <person name="Jin Y.-S."/>
            <person name="Rao C.V."/>
        </authorList>
    </citation>
    <scope>NUCLEOTIDE SEQUENCE</scope>
    <source>
        <strain evidence="3">NRRL Y-64009</strain>
    </source>
</reference>
<dbReference type="EMBL" id="JARPMG010000004">
    <property type="protein sequence ID" value="KAJ8101298.1"/>
    <property type="molecule type" value="Genomic_DNA"/>
</dbReference>
<accession>A0AAD7QU25</accession>